<dbReference type="GO" id="GO:0005886">
    <property type="term" value="C:plasma membrane"/>
    <property type="evidence" value="ECO:0007669"/>
    <property type="project" value="TreeGrafter"/>
</dbReference>
<dbReference type="PANTHER" id="PTHR24186:SF54">
    <property type="entry name" value="PGG DOMAIN-CONTAINING PROTEIN"/>
    <property type="match status" value="1"/>
</dbReference>
<evidence type="ECO:0000256" key="2">
    <source>
        <dbReference type="ARBA" id="ARBA00022692"/>
    </source>
</evidence>
<evidence type="ECO:0000256" key="5">
    <source>
        <dbReference type="ARBA" id="ARBA00023043"/>
    </source>
</evidence>
<dbReference type="InterPro" id="IPR026961">
    <property type="entry name" value="PGG_dom"/>
</dbReference>
<evidence type="ECO:0000313" key="10">
    <source>
        <dbReference type="Proteomes" id="UP000636709"/>
    </source>
</evidence>
<keyword evidence="2 7" id="KW-0812">Transmembrane</keyword>
<evidence type="ECO:0000256" key="6">
    <source>
        <dbReference type="ARBA" id="ARBA00023136"/>
    </source>
</evidence>
<organism evidence="9 10">
    <name type="scientific">Digitaria exilis</name>
    <dbReference type="NCBI Taxonomy" id="1010633"/>
    <lineage>
        <taxon>Eukaryota</taxon>
        <taxon>Viridiplantae</taxon>
        <taxon>Streptophyta</taxon>
        <taxon>Embryophyta</taxon>
        <taxon>Tracheophyta</taxon>
        <taxon>Spermatophyta</taxon>
        <taxon>Magnoliopsida</taxon>
        <taxon>Liliopsida</taxon>
        <taxon>Poales</taxon>
        <taxon>Poaceae</taxon>
        <taxon>PACMAD clade</taxon>
        <taxon>Panicoideae</taxon>
        <taxon>Panicodae</taxon>
        <taxon>Paniceae</taxon>
        <taxon>Anthephorinae</taxon>
        <taxon>Digitaria</taxon>
    </lineage>
</organism>
<keyword evidence="10" id="KW-1185">Reference proteome</keyword>
<keyword evidence="4 7" id="KW-1133">Transmembrane helix</keyword>
<dbReference type="OrthoDB" id="687995at2759"/>
<dbReference type="Pfam" id="PF13962">
    <property type="entry name" value="PGG"/>
    <property type="match status" value="1"/>
</dbReference>
<dbReference type="EMBL" id="JACEFO010001753">
    <property type="protein sequence ID" value="KAF8711354.1"/>
    <property type="molecule type" value="Genomic_DNA"/>
</dbReference>
<reference evidence="9" key="1">
    <citation type="submission" date="2020-07" db="EMBL/GenBank/DDBJ databases">
        <title>Genome sequence and genetic diversity analysis of an under-domesticated orphan crop, white fonio (Digitaria exilis).</title>
        <authorList>
            <person name="Bennetzen J.L."/>
            <person name="Chen S."/>
            <person name="Ma X."/>
            <person name="Wang X."/>
            <person name="Yssel A.E.J."/>
            <person name="Chaluvadi S.R."/>
            <person name="Johnson M."/>
            <person name="Gangashetty P."/>
            <person name="Hamidou F."/>
            <person name="Sanogo M.D."/>
            <person name="Zwaenepoel A."/>
            <person name="Wallace J."/>
            <person name="Van De Peer Y."/>
            <person name="Van Deynze A."/>
        </authorList>
    </citation>
    <scope>NUCLEOTIDE SEQUENCE</scope>
    <source>
        <tissue evidence="9">Leaves</tissue>
    </source>
</reference>
<proteinExistence type="predicted"/>
<evidence type="ECO:0000256" key="1">
    <source>
        <dbReference type="ARBA" id="ARBA00004141"/>
    </source>
</evidence>
<name>A0A835EPG9_9POAL</name>
<comment type="subcellular location">
    <subcellularLocation>
        <location evidence="1">Membrane</location>
        <topology evidence="1">Multi-pass membrane protein</topology>
    </subcellularLocation>
</comment>
<accession>A0A835EPG9</accession>
<protein>
    <recommendedName>
        <fullName evidence="8">PGG domain-containing protein</fullName>
    </recommendedName>
</protein>
<dbReference type="Gene3D" id="1.25.40.20">
    <property type="entry name" value="Ankyrin repeat-containing domain"/>
    <property type="match status" value="1"/>
</dbReference>
<feature type="transmembrane region" description="Helical" evidence="7">
    <location>
        <begin position="342"/>
        <end position="360"/>
    </location>
</feature>
<dbReference type="SMART" id="SM00248">
    <property type="entry name" value="ANK"/>
    <property type="match status" value="4"/>
</dbReference>
<comment type="caution">
    <text evidence="9">The sequence shown here is derived from an EMBL/GenBank/DDBJ whole genome shotgun (WGS) entry which is preliminary data.</text>
</comment>
<keyword evidence="6 7" id="KW-0472">Membrane</keyword>
<dbReference type="AlphaFoldDB" id="A0A835EPG9"/>
<evidence type="ECO:0000259" key="8">
    <source>
        <dbReference type="Pfam" id="PF13962"/>
    </source>
</evidence>
<dbReference type="SUPFAM" id="SSF48403">
    <property type="entry name" value="Ankyrin repeat"/>
    <property type="match status" value="1"/>
</dbReference>
<evidence type="ECO:0000313" key="9">
    <source>
        <dbReference type="EMBL" id="KAF8711354.1"/>
    </source>
</evidence>
<feature type="transmembrane region" description="Helical" evidence="7">
    <location>
        <begin position="296"/>
        <end position="321"/>
    </location>
</feature>
<evidence type="ECO:0000256" key="4">
    <source>
        <dbReference type="ARBA" id="ARBA00022989"/>
    </source>
</evidence>
<keyword evidence="5" id="KW-0040">ANK repeat</keyword>
<sequence length="409" mass="45233">MDRRLLEAAITGDSESTKHLASHNPALLHGRTPQWNTCLHIASIHGHERFCKNVLALDPSLLAAVNSDGETPLLTAVRSGHVPLAFVLLRACHEQHMRGAILKQDEQGFNALHHAIRSGHRELALRLIATEPALSRAVNKFEESPMFMAVMRNYEDVFEKLLEIPGSSHGASAGFNALHAAVRNGNSVLNNGGAPPIWTLPDDQAKTLNWNEVSMLMLKADPRDETTMVNIHKHVKDEVTYLSRKDIKSLTQTYTGNTSLVAILIATITFAAAFTLPGGYSSDAANEGLPIMARKVAFQAFLVSDTLAMCASLVVAFVCVIAKWEDLEFLLYYRSFTKKLMWFAYMATTTAFATGLYTVLAPRVLWLAIAVCVLTSLLPILTKLLGEWPILKLRFRLGRKFKSELLDMV</sequence>
<dbReference type="Pfam" id="PF12796">
    <property type="entry name" value="Ank_2"/>
    <property type="match status" value="1"/>
</dbReference>
<dbReference type="PANTHER" id="PTHR24186">
    <property type="entry name" value="PROTEIN PHOSPHATASE 1 REGULATORY SUBUNIT"/>
    <property type="match status" value="1"/>
</dbReference>
<dbReference type="Proteomes" id="UP000636709">
    <property type="component" value="Unassembled WGS sequence"/>
</dbReference>
<evidence type="ECO:0000256" key="3">
    <source>
        <dbReference type="ARBA" id="ARBA00022737"/>
    </source>
</evidence>
<feature type="transmembrane region" description="Helical" evidence="7">
    <location>
        <begin position="366"/>
        <end position="386"/>
    </location>
</feature>
<keyword evidence="3" id="KW-0677">Repeat</keyword>
<feature type="transmembrane region" description="Helical" evidence="7">
    <location>
        <begin position="254"/>
        <end position="276"/>
    </location>
</feature>
<dbReference type="InterPro" id="IPR036770">
    <property type="entry name" value="Ankyrin_rpt-contain_sf"/>
</dbReference>
<feature type="domain" description="PGG" evidence="8">
    <location>
        <begin position="255"/>
        <end position="359"/>
    </location>
</feature>
<evidence type="ECO:0000256" key="7">
    <source>
        <dbReference type="SAM" id="Phobius"/>
    </source>
</evidence>
<dbReference type="InterPro" id="IPR002110">
    <property type="entry name" value="Ankyrin_rpt"/>
</dbReference>
<gene>
    <name evidence="9" type="ORF">HU200_029383</name>
</gene>